<dbReference type="GO" id="GO:0043856">
    <property type="term" value="F:anti-sigma factor antagonist activity"/>
    <property type="evidence" value="ECO:0007669"/>
    <property type="project" value="InterPro"/>
</dbReference>
<dbReference type="PANTHER" id="PTHR33495">
    <property type="entry name" value="ANTI-SIGMA FACTOR ANTAGONIST TM_1081-RELATED-RELATED"/>
    <property type="match status" value="1"/>
</dbReference>
<evidence type="ECO:0000313" key="4">
    <source>
        <dbReference type="EMBL" id="HCT57187.1"/>
    </source>
</evidence>
<dbReference type="CDD" id="cd07043">
    <property type="entry name" value="STAS_anti-anti-sigma_factors"/>
    <property type="match status" value="1"/>
</dbReference>
<comment type="caution">
    <text evidence="4">The sequence shown here is derived from an EMBL/GenBank/DDBJ whole genome shotgun (WGS) entry which is preliminary data.</text>
</comment>
<name>A0A3D4VA32_9BACT</name>
<dbReference type="InterPro" id="IPR003658">
    <property type="entry name" value="Anti-sigma_ant"/>
</dbReference>
<gene>
    <name evidence="4" type="ORF">DGD08_08235</name>
</gene>
<protein>
    <recommendedName>
        <fullName evidence="2">Anti-sigma factor antagonist</fullName>
    </recommendedName>
</protein>
<dbReference type="Pfam" id="PF01740">
    <property type="entry name" value="STAS"/>
    <property type="match status" value="1"/>
</dbReference>
<dbReference type="Proteomes" id="UP000264071">
    <property type="component" value="Unassembled WGS sequence"/>
</dbReference>
<dbReference type="NCBIfam" id="TIGR00377">
    <property type="entry name" value="ant_ant_sig"/>
    <property type="match status" value="1"/>
</dbReference>
<dbReference type="EMBL" id="DPIY01000007">
    <property type="protein sequence ID" value="HCT57187.1"/>
    <property type="molecule type" value="Genomic_DNA"/>
</dbReference>
<dbReference type="PANTHER" id="PTHR33495:SF2">
    <property type="entry name" value="ANTI-SIGMA FACTOR ANTAGONIST TM_1081-RELATED"/>
    <property type="match status" value="1"/>
</dbReference>
<organism evidence="4 5">
    <name type="scientific">Gemmatimonas aurantiaca</name>
    <dbReference type="NCBI Taxonomy" id="173480"/>
    <lineage>
        <taxon>Bacteria</taxon>
        <taxon>Pseudomonadati</taxon>
        <taxon>Gemmatimonadota</taxon>
        <taxon>Gemmatimonadia</taxon>
        <taxon>Gemmatimonadales</taxon>
        <taxon>Gemmatimonadaceae</taxon>
        <taxon>Gemmatimonas</taxon>
    </lineage>
</organism>
<evidence type="ECO:0000256" key="2">
    <source>
        <dbReference type="RuleBase" id="RU003749"/>
    </source>
</evidence>
<feature type="domain" description="STAS" evidence="3">
    <location>
        <begin position="25"/>
        <end position="134"/>
    </location>
</feature>
<evidence type="ECO:0000259" key="3">
    <source>
        <dbReference type="PROSITE" id="PS50801"/>
    </source>
</evidence>
<dbReference type="SUPFAM" id="SSF52091">
    <property type="entry name" value="SpoIIaa-like"/>
    <property type="match status" value="1"/>
</dbReference>
<dbReference type="InterPro" id="IPR036513">
    <property type="entry name" value="STAS_dom_sf"/>
</dbReference>
<proteinExistence type="inferred from homology"/>
<dbReference type="InterPro" id="IPR002645">
    <property type="entry name" value="STAS_dom"/>
</dbReference>
<evidence type="ECO:0000256" key="1">
    <source>
        <dbReference type="ARBA" id="ARBA00009013"/>
    </source>
</evidence>
<reference evidence="4 5" key="1">
    <citation type="journal article" date="2018" name="Nat. Biotechnol.">
        <title>A standardized bacterial taxonomy based on genome phylogeny substantially revises the tree of life.</title>
        <authorList>
            <person name="Parks D.H."/>
            <person name="Chuvochina M."/>
            <person name="Waite D.W."/>
            <person name="Rinke C."/>
            <person name="Skarshewski A."/>
            <person name="Chaumeil P.A."/>
            <person name="Hugenholtz P."/>
        </authorList>
    </citation>
    <scope>NUCLEOTIDE SEQUENCE [LARGE SCALE GENOMIC DNA]</scope>
    <source>
        <strain evidence="4">UBA8844</strain>
    </source>
</reference>
<sequence length="134" mass="14777">MLQRSRPCRPLALLSDPSQFASTIMSFTLDRAEDVLTVAVDGQLIVTNRQEFKQAILDAADQGVRIVIVDFTHTGYIDSSGLGALVSLSRRLRDVNGDLRLVGLNDDLRTLFELTRLDALFPLFASRADALASR</sequence>
<dbReference type="Gene3D" id="3.30.750.24">
    <property type="entry name" value="STAS domain"/>
    <property type="match status" value="1"/>
</dbReference>
<comment type="similarity">
    <text evidence="1 2">Belongs to the anti-sigma-factor antagonist family.</text>
</comment>
<accession>A0A3D4VA32</accession>
<dbReference type="PROSITE" id="PS50801">
    <property type="entry name" value="STAS"/>
    <property type="match status" value="1"/>
</dbReference>
<evidence type="ECO:0000313" key="5">
    <source>
        <dbReference type="Proteomes" id="UP000264071"/>
    </source>
</evidence>
<dbReference type="AlphaFoldDB" id="A0A3D4VA32"/>